<evidence type="ECO:0000256" key="16">
    <source>
        <dbReference type="PROSITE-ProRule" id="PRU00502"/>
    </source>
</evidence>
<keyword evidence="14" id="KW-0539">Nucleus</keyword>
<keyword evidence="8 16" id="KW-0863">Zinc-finger</keyword>
<dbReference type="Pfam" id="PF02148">
    <property type="entry name" value="zf-UBP"/>
    <property type="match status" value="1"/>
</dbReference>
<evidence type="ECO:0000256" key="8">
    <source>
        <dbReference type="ARBA" id="ARBA00022771"/>
    </source>
</evidence>
<evidence type="ECO:0000256" key="6">
    <source>
        <dbReference type="ARBA" id="ARBA00022723"/>
    </source>
</evidence>
<evidence type="ECO:0000256" key="2">
    <source>
        <dbReference type="ARBA" id="ARBA00004123"/>
    </source>
</evidence>
<gene>
    <name evidence="19" type="ORF">CAEBREN_16084</name>
</gene>
<dbReference type="Gene3D" id="3.30.40.10">
    <property type="entry name" value="Zinc/RING finger domain, C3HC4 (zinc finger)"/>
    <property type="match status" value="1"/>
</dbReference>
<feature type="compositionally biased region" description="Low complexity" evidence="17">
    <location>
        <begin position="838"/>
        <end position="847"/>
    </location>
</feature>
<dbReference type="GO" id="GO:0008270">
    <property type="term" value="F:zinc ion binding"/>
    <property type="evidence" value="ECO:0007669"/>
    <property type="project" value="UniProtKB-KW"/>
</dbReference>
<dbReference type="HOGENOM" id="CLU_007727_2_1_1"/>
<evidence type="ECO:0000256" key="14">
    <source>
        <dbReference type="ARBA" id="ARBA00023242"/>
    </source>
</evidence>
<keyword evidence="7" id="KW-0677">Repeat</keyword>
<dbReference type="InterPro" id="IPR000286">
    <property type="entry name" value="HDACs"/>
</dbReference>
<keyword evidence="10" id="KW-0862">Zinc</keyword>
<keyword evidence="5" id="KW-0678">Repressor</keyword>
<dbReference type="PANTHER" id="PTHR10625:SF47">
    <property type="entry name" value="HISTONE DEACETYLASE 6"/>
    <property type="match status" value="1"/>
</dbReference>
<feature type="region of interest" description="Disordered" evidence="17">
    <location>
        <begin position="1"/>
        <end position="38"/>
    </location>
</feature>
<protein>
    <recommendedName>
        <fullName evidence="4">histone deacetylase</fullName>
        <ecNumber evidence="4">3.5.1.98</ecNumber>
    </recommendedName>
</protein>
<evidence type="ECO:0000313" key="19">
    <source>
        <dbReference type="EMBL" id="EGT50492.1"/>
    </source>
</evidence>
<dbReference type="OrthoDB" id="424012at2759"/>
<evidence type="ECO:0000256" key="1">
    <source>
        <dbReference type="ARBA" id="ARBA00001947"/>
    </source>
</evidence>
<dbReference type="STRING" id="135651.G0PBH6"/>
<dbReference type="SMART" id="SM00290">
    <property type="entry name" value="ZnF_UBP"/>
    <property type="match status" value="1"/>
</dbReference>
<evidence type="ECO:0000256" key="11">
    <source>
        <dbReference type="ARBA" id="ARBA00022853"/>
    </source>
</evidence>
<dbReference type="GO" id="GO:0005737">
    <property type="term" value="C:cytoplasm"/>
    <property type="evidence" value="ECO:0007669"/>
    <property type="project" value="UniProtKB-ARBA"/>
</dbReference>
<keyword evidence="9" id="KW-0378">Hydrolase</keyword>
<dbReference type="eggNOG" id="KOG1343">
    <property type="taxonomic scope" value="Eukaryota"/>
</dbReference>
<keyword evidence="20" id="KW-1185">Reference proteome</keyword>
<sequence>MLFEDRQKSRTTGPTLVGFNESQSEHHNTVCKDHPESPGRIQSIKEVLTKTKVLEKCQVVTDFLEIDDADLSITHEKEMIAKLMEIENKTQEEINKECEKFDSIYMTEKSQKAARDGVACVRELTNRIMANEASNGFAIIRPPGHHADRDNPSGFCIYNNASQAAEEAFFNGAERILIVDLDVHHGNGTQRMFYHDKRVLVFSIHRYEHGLYWPHLRESNFDRIGSGQGIGYNANLPLNEEGCTDSDYLSILFHVLLPLATQFDPHFVIVSAGFDSLAGDPLGGMLLTPDAYSHFIYHLKSLAQGRMLVVLEGGYNHQVSAVAAQKCIKVLLGHAPRPVDLTEPAKERYNLTFFSTVMSCVNLVTVLRSYWNCFDYFPSRTSLRLASWPIVNSPVEFKYDPSSRPPDTGEILQENLMSIKLKASDDLPSDELETIIYFNEGDDAHHDLEEEDRHPEKPARTRRILKTLKESGVLDRCVERNSERSATDEEIRMVHTKKMLDHLKTTESMKEEELMEEAQKEFNSIFLTQDTLKVARKAIGAVLQSVDEIFEKPAGLRNALVIVRPPGHHASASKSSGFCIFNNVAVAAKYAQRRHKIKRVLILDWDVHHGNGTQEIFYEDGNVMYMSIHRHDKGNFYPVGEPKDYFDVGEGDGEGMTVNIPFSGAPMGDLEYQMAFQRVVLPIAYQFKPELVLISAGFDAAIDDPLGEYKVTPETFALMTYQLSSLASGRVITVLEGGYNLTSISNSALAVCEVLQNRAMLRRLQEEKEQFATVKAKLQSSSIKSIRQVCEVQQKHWHILKGFQVTPCTVGLELDDESVYQHIESPEPIASPEPIEPSDPIESIASPDLPEVTDYTESIVAPIESISPPEPIEAAELNGSIDESIEPIESPEPIEPFEANGSDESIEPIEPFDPTEENGSDESIEMSDQSSSGSAPPPSQQDFEALSSGPAYAVVPLADCPHLNDIQPLPLAGIDASTTCSDCNIGAEVWTCLTCYKYNCGRFVHEHALMHHLSTSHPMALSMADLSVWCYPCEAYVHHPILIPAKSAGHESKFGEAMPHS</sequence>
<evidence type="ECO:0000259" key="18">
    <source>
        <dbReference type="PROSITE" id="PS50271"/>
    </source>
</evidence>
<dbReference type="Proteomes" id="UP000008068">
    <property type="component" value="Unassembled WGS sequence"/>
</dbReference>
<dbReference type="FunCoup" id="G0PBH6">
    <property type="interactions" value="2826"/>
</dbReference>
<keyword evidence="11" id="KW-0156">Chromatin regulator</keyword>
<dbReference type="PANTHER" id="PTHR10625">
    <property type="entry name" value="HISTONE DEACETYLASE HDAC1-RELATED"/>
    <property type="match status" value="1"/>
</dbReference>
<dbReference type="SUPFAM" id="SSF52768">
    <property type="entry name" value="Arginase/deacetylase"/>
    <property type="match status" value="2"/>
</dbReference>
<dbReference type="InParanoid" id="G0PBH6"/>
<dbReference type="Gene3D" id="3.40.800.20">
    <property type="entry name" value="Histone deacetylase domain"/>
    <property type="match status" value="2"/>
</dbReference>
<evidence type="ECO:0000256" key="4">
    <source>
        <dbReference type="ARBA" id="ARBA00012111"/>
    </source>
</evidence>
<dbReference type="InterPro" id="IPR037138">
    <property type="entry name" value="His_deacetylse_dom_sf"/>
</dbReference>
<dbReference type="GO" id="GO:0000118">
    <property type="term" value="C:histone deacetylase complex"/>
    <property type="evidence" value="ECO:0007669"/>
    <property type="project" value="TreeGrafter"/>
</dbReference>
<dbReference type="FunFam" id="3.30.40.10:FF:000342">
    <property type="entry name" value="Histone deacetylase 6"/>
    <property type="match status" value="1"/>
</dbReference>
<evidence type="ECO:0000256" key="15">
    <source>
        <dbReference type="ARBA" id="ARBA00048287"/>
    </source>
</evidence>
<keyword evidence="6" id="KW-0479">Metal-binding</keyword>
<proteinExistence type="inferred from homology"/>
<dbReference type="GO" id="GO:0141221">
    <property type="term" value="F:histone deacetylase activity, hydrolytic mechanism"/>
    <property type="evidence" value="ECO:0007669"/>
    <property type="project" value="UniProtKB-EC"/>
</dbReference>
<dbReference type="PRINTS" id="PR01270">
    <property type="entry name" value="HDASUPER"/>
</dbReference>
<dbReference type="InterPro" id="IPR023801">
    <property type="entry name" value="His_deacetylse_dom"/>
</dbReference>
<comment type="catalytic activity">
    <reaction evidence="15">
        <text>N(6)-acetyl-L-lysyl-[histone] + H2O = L-lysyl-[histone] + acetate</text>
        <dbReference type="Rhea" id="RHEA:58196"/>
        <dbReference type="Rhea" id="RHEA-COMP:9845"/>
        <dbReference type="Rhea" id="RHEA-COMP:11338"/>
        <dbReference type="ChEBI" id="CHEBI:15377"/>
        <dbReference type="ChEBI" id="CHEBI:29969"/>
        <dbReference type="ChEBI" id="CHEBI:30089"/>
        <dbReference type="ChEBI" id="CHEBI:61930"/>
        <dbReference type="EC" id="3.5.1.98"/>
    </reaction>
</comment>
<organism evidence="20">
    <name type="scientific">Caenorhabditis brenneri</name>
    <name type="common">Nematode worm</name>
    <dbReference type="NCBI Taxonomy" id="135651"/>
    <lineage>
        <taxon>Eukaryota</taxon>
        <taxon>Metazoa</taxon>
        <taxon>Ecdysozoa</taxon>
        <taxon>Nematoda</taxon>
        <taxon>Chromadorea</taxon>
        <taxon>Rhabditida</taxon>
        <taxon>Rhabditina</taxon>
        <taxon>Rhabditomorpha</taxon>
        <taxon>Rhabditoidea</taxon>
        <taxon>Rhabditidae</taxon>
        <taxon>Peloderinae</taxon>
        <taxon>Caenorhabditis</taxon>
    </lineage>
</organism>
<dbReference type="FunFam" id="3.40.800.20:FF:000014">
    <property type="entry name" value="Histone deacetylase 15"/>
    <property type="match status" value="1"/>
</dbReference>
<dbReference type="SUPFAM" id="SSF57850">
    <property type="entry name" value="RING/U-box"/>
    <property type="match status" value="1"/>
</dbReference>
<feature type="region of interest" description="Disordered" evidence="17">
    <location>
        <begin position="886"/>
        <end position="946"/>
    </location>
</feature>
<comment type="cofactor">
    <cofactor evidence="1">
        <name>Zn(2+)</name>
        <dbReference type="ChEBI" id="CHEBI:29105"/>
    </cofactor>
</comment>
<feature type="compositionally biased region" description="Acidic residues" evidence="17">
    <location>
        <begin position="913"/>
        <end position="925"/>
    </location>
</feature>
<evidence type="ECO:0000256" key="12">
    <source>
        <dbReference type="ARBA" id="ARBA00023015"/>
    </source>
</evidence>
<dbReference type="Pfam" id="PF00850">
    <property type="entry name" value="Hist_deacetyl"/>
    <property type="match status" value="2"/>
</dbReference>
<evidence type="ECO:0000256" key="5">
    <source>
        <dbReference type="ARBA" id="ARBA00022491"/>
    </source>
</evidence>
<dbReference type="OMA" id="CKDHPES"/>
<dbReference type="EC" id="3.5.1.98" evidence="4"/>
<dbReference type="InterPro" id="IPR001607">
    <property type="entry name" value="Znf_UBP"/>
</dbReference>
<evidence type="ECO:0000256" key="10">
    <source>
        <dbReference type="ARBA" id="ARBA00022833"/>
    </source>
</evidence>
<feature type="compositionally biased region" description="Basic and acidic residues" evidence="17">
    <location>
        <begin position="23"/>
        <end position="37"/>
    </location>
</feature>
<comment type="subcellular location">
    <subcellularLocation>
        <location evidence="2">Nucleus</location>
    </subcellularLocation>
</comment>
<keyword evidence="13" id="KW-0804">Transcription</keyword>
<dbReference type="GO" id="GO:0040029">
    <property type="term" value="P:epigenetic regulation of gene expression"/>
    <property type="evidence" value="ECO:0007669"/>
    <property type="project" value="TreeGrafter"/>
</dbReference>
<accession>G0PBH6</accession>
<dbReference type="InterPro" id="IPR013083">
    <property type="entry name" value="Znf_RING/FYVE/PHD"/>
</dbReference>
<evidence type="ECO:0000256" key="13">
    <source>
        <dbReference type="ARBA" id="ARBA00023163"/>
    </source>
</evidence>
<evidence type="ECO:0000256" key="9">
    <source>
        <dbReference type="ARBA" id="ARBA00022801"/>
    </source>
</evidence>
<evidence type="ECO:0000256" key="17">
    <source>
        <dbReference type="SAM" id="MobiDB-lite"/>
    </source>
</evidence>
<comment type="similarity">
    <text evidence="3">Belongs to the histone deacetylase family. HD type 2 subfamily.</text>
</comment>
<name>G0PBH6_CAEBE</name>
<evidence type="ECO:0000256" key="3">
    <source>
        <dbReference type="ARBA" id="ARBA00007738"/>
    </source>
</evidence>
<reference evidence="20" key="1">
    <citation type="submission" date="2011-07" db="EMBL/GenBank/DDBJ databases">
        <authorList>
            <consortium name="Caenorhabditis brenneri Sequencing and Analysis Consortium"/>
            <person name="Wilson R.K."/>
        </authorList>
    </citation>
    <scope>NUCLEOTIDE SEQUENCE [LARGE SCALE GENOMIC DNA]</scope>
    <source>
        <strain evidence="20">PB2801</strain>
    </source>
</reference>
<evidence type="ECO:0000256" key="7">
    <source>
        <dbReference type="ARBA" id="ARBA00022737"/>
    </source>
</evidence>
<dbReference type="PROSITE" id="PS50271">
    <property type="entry name" value="ZF_UBP"/>
    <property type="match status" value="1"/>
</dbReference>
<dbReference type="InterPro" id="IPR023696">
    <property type="entry name" value="Ureohydrolase_dom_sf"/>
</dbReference>
<dbReference type="EMBL" id="GL380212">
    <property type="protein sequence ID" value="EGT50492.1"/>
    <property type="molecule type" value="Genomic_DNA"/>
</dbReference>
<evidence type="ECO:0000313" key="20">
    <source>
        <dbReference type="Proteomes" id="UP000008068"/>
    </source>
</evidence>
<feature type="region of interest" description="Disordered" evidence="17">
    <location>
        <begin position="827"/>
        <end position="847"/>
    </location>
</feature>
<dbReference type="AlphaFoldDB" id="G0PBH6"/>
<feature type="domain" description="UBP-type" evidence="18">
    <location>
        <begin position="958"/>
        <end position="1058"/>
    </location>
</feature>
<keyword evidence="12" id="KW-0805">Transcription regulation</keyword>